<proteinExistence type="predicted"/>
<evidence type="ECO:0000313" key="2">
    <source>
        <dbReference type="EMBL" id="RDW74000.1"/>
    </source>
</evidence>
<comment type="caution">
    <text evidence="2">The sequence shown here is derived from an EMBL/GenBank/DDBJ whole genome shotgun (WGS) entry which is preliminary data.</text>
</comment>
<dbReference type="AlphaFoldDB" id="A0A3D8RJ52"/>
<dbReference type="OrthoDB" id="5278621at2759"/>
<accession>A0A3D8RJ52</accession>
<evidence type="ECO:0000313" key="3">
    <source>
        <dbReference type="Proteomes" id="UP000256328"/>
    </source>
</evidence>
<feature type="region of interest" description="Disordered" evidence="1">
    <location>
        <begin position="35"/>
        <end position="73"/>
    </location>
</feature>
<sequence>MFRTLPLRSLALPLGGARRALSTTPRCFKVIPEATQTTPGKQPETMTDKAAKKAKGKVDEMENSSKPVFNKDGAIGKEFKKDGAVGSIGEKIGGVFASDGAVGKNFNPDGAVGKTVNEELGKKK</sequence>
<reference evidence="2 3" key="1">
    <citation type="journal article" date="2018" name="IMA Fungus">
        <title>IMA Genome-F 9: Draft genome sequence of Annulohypoxylon stygium, Aspergillus mulundensis, Berkeleyomyces basicola (syn. Thielaviopsis basicola), Ceratocystis smalleyi, two Cercospora beticola strains, Coleophoma cylindrospora, Fusarium fracticaudum, Phialophora cf. hyalina, and Morchella septimelata.</title>
        <authorList>
            <person name="Wingfield B.D."/>
            <person name="Bills G.F."/>
            <person name="Dong Y."/>
            <person name="Huang W."/>
            <person name="Nel W.J."/>
            <person name="Swalarsk-Parry B.S."/>
            <person name="Vaghefi N."/>
            <person name="Wilken P.M."/>
            <person name="An Z."/>
            <person name="de Beer Z.W."/>
            <person name="De Vos L."/>
            <person name="Chen L."/>
            <person name="Duong T.A."/>
            <person name="Gao Y."/>
            <person name="Hammerbacher A."/>
            <person name="Kikkert J.R."/>
            <person name="Li Y."/>
            <person name="Li H."/>
            <person name="Li K."/>
            <person name="Li Q."/>
            <person name="Liu X."/>
            <person name="Ma X."/>
            <person name="Naidoo K."/>
            <person name="Pethybridge S.J."/>
            <person name="Sun J."/>
            <person name="Steenkamp E.T."/>
            <person name="van der Nest M.A."/>
            <person name="van Wyk S."/>
            <person name="Wingfield M.J."/>
            <person name="Xiong C."/>
            <person name="Yue Q."/>
            <person name="Zhang X."/>
        </authorList>
    </citation>
    <scope>NUCLEOTIDE SEQUENCE [LARGE SCALE GENOMIC DNA]</scope>
    <source>
        <strain evidence="2 3">BP5796</strain>
    </source>
</reference>
<gene>
    <name evidence="2" type="ORF">BP5796_07442</name>
</gene>
<protein>
    <submittedName>
        <fullName evidence="2">Uncharacterized protein</fullName>
    </submittedName>
</protein>
<dbReference type="EMBL" id="PDLN01000010">
    <property type="protein sequence ID" value="RDW74000.1"/>
    <property type="molecule type" value="Genomic_DNA"/>
</dbReference>
<organism evidence="2 3">
    <name type="scientific">Coleophoma crateriformis</name>
    <dbReference type="NCBI Taxonomy" id="565419"/>
    <lineage>
        <taxon>Eukaryota</taxon>
        <taxon>Fungi</taxon>
        <taxon>Dikarya</taxon>
        <taxon>Ascomycota</taxon>
        <taxon>Pezizomycotina</taxon>
        <taxon>Leotiomycetes</taxon>
        <taxon>Helotiales</taxon>
        <taxon>Dermateaceae</taxon>
        <taxon>Coleophoma</taxon>
    </lineage>
</organism>
<keyword evidence="3" id="KW-1185">Reference proteome</keyword>
<dbReference type="Proteomes" id="UP000256328">
    <property type="component" value="Unassembled WGS sequence"/>
</dbReference>
<evidence type="ECO:0000256" key="1">
    <source>
        <dbReference type="SAM" id="MobiDB-lite"/>
    </source>
</evidence>
<name>A0A3D8RJ52_9HELO</name>
<feature type="compositionally biased region" description="Basic and acidic residues" evidence="1">
    <location>
        <begin position="46"/>
        <end position="60"/>
    </location>
</feature>